<accession>A0A261EPS5</accession>
<dbReference type="PROSITE" id="PS51257">
    <property type="entry name" value="PROKAR_LIPOPROTEIN"/>
    <property type="match status" value="1"/>
</dbReference>
<feature type="transmembrane region" description="Helical" evidence="1">
    <location>
        <begin position="45"/>
        <end position="70"/>
    </location>
</feature>
<organism evidence="2 3">
    <name type="scientific">Pseudoscardovia suis</name>
    <dbReference type="NCBI Taxonomy" id="987063"/>
    <lineage>
        <taxon>Bacteria</taxon>
        <taxon>Bacillati</taxon>
        <taxon>Actinomycetota</taxon>
        <taxon>Actinomycetes</taxon>
        <taxon>Bifidobacteriales</taxon>
        <taxon>Bifidobacteriaceae</taxon>
        <taxon>Pseudoscardovia</taxon>
    </lineage>
</organism>
<dbReference type="EMBL" id="MWWQ01000019">
    <property type="protein sequence ID" value="OZG48855.1"/>
    <property type="molecule type" value="Genomic_DNA"/>
</dbReference>
<comment type="caution">
    <text evidence="2">The sequence shown here is derived from an EMBL/GenBank/DDBJ whole genome shotgun (WGS) entry which is preliminary data.</text>
</comment>
<dbReference type="RefSeq" id="WP_094691984.1">
    <property type="nucleotide sequence ID" value="NZ_MWWQ01000019.1"/>
</dbReference>
<evidence type="ECO:0000313" key="3">
    <source>
        <dbReference type="Proteomes" id="UP000216454"/>
    </source>
</evidence>
<keyword evidence="3" id="KW-1185">Reference proteome</keyword>
<feature type="transmembrane region" description="Helical" evidence="1">
    <location>
        <begin position="21"/>
        <end position="39"/>
    </location>
</feature>
<proteinExistence type="predicted"/>
<evidence type="ECO:0000256" key="1">
    <source>
        <dbReference type="SAM" id="Phobius"/>
    </source>
</evidence>
<protein>
    <submittedName>
        <fullName evidence="2">Uncharacterized protein</fullName>
    </submittedName>
</protein>
<name>A0A261EPS5_9BIFI</name>
<keyword evidence="1" id="KW-0812">Transmembrane</keyword>
<dbReference type="AlphaFoldDB" id="A0A261EPS5"/>
<dbReference type="Proteomes" id="UP000216454">
    <property type="component" value="Unassembled WGS sequence"/>
</dbReference>
<evidence type="ECO:0000313" key="2">
    <source>
        <dbReference type="EMBL" id="OZG48855.1"/>
    </source>
</evidence>
<reference evidence="2 3" key="1">
    <citation type="journal article" date="2017" name="BMC Genomics">
        <title>Comparative genomic and phylogenomic analyses of the Bifidobacteriaceae family.</title>
        <authorList>
            <person name="Lugli G.A."/>
            <person name="Milani C."/>
            <person name="Turroni F."/>
            <person name="Duranti S."/>
            <person name="Mancabelli L."/>
            <person name="Mangifesta M."/>
            <person name="Ferrario C."/>
            <person name="Modesto M."/>
            <person name="Mattarelli P."/>
            <person name="Jiri K."/>
            <person name="van Sinderen D."/>
            <person name="Ventura M."/>
        </authorList>
    </citation>
    <scope>NUCLEOTIDE SEQUENCE [LARGE SCALE GENOMIC DNA]</scope>
    <source>
        <strain evidence="2 3">DSM 24744</strain>
    </source>
</reference>
<sequence length="85" mass="9428">MRAFIRFIWLHARRMLRAGGVLLATGMACWVAVGVRGWWRAADSMTVIGLLLMGGVGVTLGVVRAVVAWCRLGRAGRRAYRDRQT</sequence>
<gene>
    <name evidence="2" type="ORF">PSSU_1679</name>
</gene>
<keyword evidence="1" id="KW-0472">Membrane</keyword>
<keyword evidence="1" id="KW-1133">Transmembrane helix</keyword>